<dbReference type="GeneID" id="78774957"/>
<comment type="caution">
    <text evidence="3">The sequence shown here is derived from an EMBL/GenBank/DDBJ whole genome shotgun (WGS) entry which is preliminary data.</text>
</comment>
<reference evidence="3 4" key="1">
    <citation type="submission" date="2019-12" db="EMBL/GenBank/DDBJ databases">
        <title>Chromosome-level assembly of the Caenorhabditis remanei genome.</title>
        <authorList>
            <person name="Teterina A.A."/>
            <person name="Willis J.H."/>
            <person name="Phillips P.C."/>
        </authorList>
    </citation>
    <scope>NUCLEOTIDE SEQUENCE [LARGE SCALE GENOMIC DNA]</scope>
    <source>
        <strain evidence="3 4">PX506</strain>
        <tissue evidence="3">Whole organism</tissue>
    </source>
</reference>
<proteinExistence type="predicted"/>
<dbReference type="RefSeq" id="XP_053587264.1">
    <property type="nucleotide sequence ID" value="XM_053727687.1"/>
</dbReference>
<gene>
    <name evidence="3" type="ORF">GCK72_010093</name>
</gene>
<dbReference type="Pfam" id="PF20146">
    <property type="entry name" value="NRF"/>
    <property type="match status" value="1"/>
</dbReference>
<dbReference type="AlphaFoldDB" id="A0A6A5H510"/>
<dbReference type="Proteomes" id="UP000483820">
    <property type="component" value="Chromosome III"/>
</dbReference>
<name>A0A6A5H510_CAERE</name>
<sequence>MRSFLLLLTLCQLAFSCTLCHFRTPPRPRPLDQYKLPKIGAKQFDLEKMPKLCNSAKQLPVEPECQAQFEKIFCSADKLTDTFRGCPTNVNKSLSEQEQCSQCAYQKANNGWVLRWFDSLGKPAAGITEGNYYWLGDYELCAALAT</sequence>
<feature type="chain" id="PRO_5025413422" description="Nose resistant-to-fluoxetine protein N-terminal domain-containing protein" evidence="1">
    <location>
        <begin position="17"/>
        <end position="146"/>
    </location>
</feature>
<dbReference type="PROSITE" id="PS51257">
    <property type="entry name" value="PROKAR_LIPOPROTEIN"/>
    <property type="match status" value="1"/>
</dbReference>
<feature type="signal peptide" evidence="1">
    <location>
        <begin position="1"/>
        <end position="16"/>
    </location>
</feature>
<evidence type="ECO:0000313" key="3">
    <source>
        <dbReference type="EMBL" id="KAF1761834.1"/>
    </source>
</evidence>
<evidence type="ECO:0000259" key="2">
    <source>
        <dbReference type="Pfam" id="PF20146"/>
    </source>
</evidence>
<protein>
    <recommendedName>
        <fullName evidence="2">Nose resistant-to-fluoxetine protein N-terminal domain-containing protein</fullName>
    </recommendedName>
</protein>
<dbReference type="CTD" id="78774957"/>
<dbReference type="InterPro" id="IPR006621">
    <property type="entry name" value="Nose-resist-to-fluoxetine_N"/>
</dbReference>
<evidence type="ECO:0000256" key="1">
    <source>
        <dbReference type="SAM" id="SignalP"/>
    </source>
</evidence>
<accession>A0A6A5H510</accession>
<evidence type="ECO:0000313" key="4">
    <source>
        <dbReference type="Proteomes" id="UP000483820"/>
    </source>
</evidence>
<organism evidence="3 4">
    <name type="scientific">Caenorhabditis remanei</name>
    <name type="common">Caenorhabditis vulgaris</name>
    <dbReference type="NCBI Taxonomy" id="31234"/>
    <lineage>
        <taxon>Eukaryota</taxon>
        <taxon>Metazoa</taxon>
        <taxon>Ecdysozoa</taxon>
        <taxon>Nematoda</taxon>
        <taxon>Chromadorea</taxon>
        <taxon>Rhabditida</taxon>
        <taxon>Rhabditina</taxon>
        <taxon>Rhabditomorpha</taxon>
        <taxon>Rhabditoidea</taxon>
        <taxon>Rhabditidae</taxon>
        <taxon>Peloderinae</taxon>
        <taxon>Caenorhabditis</taxon>
    </lineage>
</organism>
<keyword evidence="1" id="KW-0732">Signal</keyword>
<dbReference type="KEGG" id="crq:GCK72_010093"/>
<dbReference type="EMBL" id="WUAV01000003">
    <property type="protein sequence ID" value="KAF1761834.1"/>
    <property type="molecule type" value="Genomic_DNA"/>
</dbReference>
<feature type="domain" description="Nose resistant-to-fluoxetine protein N-terminal" evidence="2">
    <location>
        <begin position="108"/>
        <end position="144"/>
    </location>
</feature>